<sequence>LVAVVALVSLGQGVAVVPASVVGHVSLPGVVYRSIQGSDAASWLSLIHRRFEQAPAVARYIQQVKQTPT</sequence>
<gene>
    <name evidence="2" type="ORF">L9Z73_27145</name>
</gene>
<evidence type="ECO:0000313" key="3">
    <source>
        <dbReference type="Proteomes" id="UP001317085"/>
    </source>
</evidence>
<name>A0ABT0EQ46_9PSED</name>
<evidence type="ECO:0000313" key="2">
    <source>
        <dbReference type="EMBL" id="MCK1787868.1"/>
    </source>
</evidence>
<protein>
    <submittedName>
        <fullName evidence="2">LysR substrate-binding domain-containing protein</fullName>
    </submittedName>
</protein>
<comment type="caution">
    <text evidence="2">The sequence shown here is derived from an EMBL/GenBank/DDBJ whole genome shotgun (WGS) entry which is preliminary data.</text>
</comment>
<feature type="domain" description="LysR substrate-binding" evidence="1">
    <location>
        <begin position="3"/>
        <end position="66"/>
    </location>
</feature>
<reference evidence="2 3" key="1">
    <citation type="submission" date="2022-02" db="EMBL/GenBank/DDBJ databases">
        <title>Comparative genomics of the first Antarctic Pseudomonas spp. capable of biotransforming 2,4,6-Trinitrotoluene.</title>
        <authorList>
            <person name="Cabrera M.A."/>
            <person name="Marquez S.L."/>
            <person name="Perez-Donoso J.M."/>
        </authorList>
    </citation>
    <scope>NUCLEOTIDE SEQUENCE [LARGE SCALE GENOMIC DNA]</scope>
    <source>
        <strain evidence="2 3">TNT11</strain>
    </source>
</reference>
<dbReference type="EMBL" id="JAKNRV010000445">
    <property type="protein sequence ID" value="MCK1787868.1"/>
    <property type="molecule type" value="Genomic_DNA"/>
</dbReference>
<keyword evidence="3" id="KW-1185">Reference proteome</keyword>
<dbReference type="SUPFAM" id="SSF53850">
    <property type="entry name" value="Periplasmic binding protein-like II"/>
    <property type="match status" value="1"/>
</dbReference>
<feature type="non-terminal residue" evidence="2">
    <location>
        <position position="1"/>
    </location>
</feature>
<dbReference type="RefSeq" id="WP_247407703.1">
    <property type="nucleotide sequence ID" value="NZ_JAKNRV010000445.1"/>
</dbReference>
<dbReference type="Proteomes" id="UP001317085">
    <property type="component" value="Unassembled WGS sequence"/>
</dbReference>
<dbReference type="Gene3D" id="3.40.190.10">
    <property type="entry name" value="Periplasmic binding protein-like II"/>
    <property type="match status" value="2"/>
</dbReference>
<evidence type="ECO:0000259" key="1">
    <source>
        <dbReference type="Pfam" id="PF03466"/>
    </source>
</evidence>
<dbReference type="Pfam" id="PF03466">
    <property type="entry name" value="LysR_substrate"/>
    <property type="match status" value="1"/>
</dbReference>
<dbReference type="InterPro" id="IPR005119">
    <property type="entry name" value="LysR_subst-bd"/>
</dbReference>
<proteinExistence type="predicted"/>
<accession>A0ABT0EQ46</accession>
<organism evidence="2 3">
    <name type="scientific">Pseudomonas emilianonis</name>
    <dbReference type="NCBI Taxonomy" id="2915812"/>
    <lineage>
        <taxon>Bacteria</taxon>
        <taxon>Pseudomonadati</taxon>
        <taxon>Pseudomonadota</taxon>
        <taxon>Gammaproteobacteria</taxon>
        <taxon>Pseudomonadales</taxon>
        <taxon>Pseudomonadaceae</taxon>
        <taxon>Pseudomonas</taxon>
    </lineage>
</organism>